<evidence type="ECO:0000256" key="3">
    <source>
        <dbReference type="SAM" id="MobiDB-lite"/>
    </source>
</evidence>
<feature type="transmembrane region" description="Helical" evidence="4">
    <location>
        <begin position="431"/>
        <end position="454"/>
    </location>
</feature>
<protein>
    <submittedName>
        <fullName evidence="5">Spore germination protein KA</fullName>
    </submittedName>
</protein>
<comment type="similarity">
    <text evidence="1">Belongs to the GerABKA family.</text>
</comment>
<evidence type="ECO:0000313" key="5">
    <source>
        <dbReference type="EMBL" id="AEI43639.1"/>
    </source>
</evidence>
<feature type="transmembrane region" description="Helical" evidence="4">
    <location>
        <begin position="265"/>
        <end position="286"/>
    </location>
</feature>
<feature type="region of interest" description="Disordered" evidence="3">
    <location>
        <begin position="1"/>
        <end position="25"/>
    </location>
</feature>
<dbReference type="Pfam" id="PF03323">
    <property type="entry name" value="GerA"/>
    <property type="match status" value="1"/>
</dbReference>
<dbReference type="PANTHER" id="PTHR22550">
    <property type="entry name" value="SPORE GERMINATION PROTEIN"/>
    <property type="match status" value="1"/>
</dbReference>
<dbReference type="GO" id="GO:0016020">
    <property type="term" value="C:membrane"/>
    <property type="evidence" value="ECO:0007669"/>
    <property type="project" value="InterPro"/>
</dbReference>
<gene>
    <name evidence="5" type="ordered locus">KNP414_05115</name>
</gene>
<keyword evidence="4" id="KW-1133">Transmembrane helix</keyword>
<dbReference type="InterPro" id="IPR004995">
    <property type="entry name" value="Spore_Ger"/>
</dbReference>
<proteinExistence type="inferred from homology"/>
<dbReference type="PATRIC" id="fig|1036673.3.peg.4730"/>
<sequence length="511" mass="56008">MSDPPRTGHAEAPPVPRAAEDRFGPDYGENIQRLQGMFGDCDDVLFSEIALGSGERATLVFVPGLSDIAALQEQVVGALQQVRLDREAAARPADWLKQSLPVASAGEVLGFDDLAHRILSGSPALLLEGQAAAFSLALPKWDKRSIEEPAAESVVRGPREGFTEDLASNTVMLRRKIRSPKLKMNFFTVGEYTRTGLALVYIEGIAAPGLVREAAERIGRIKLDGILESAYIEELMEDQPSSPFPQLRSTERPDVCAGALLEGRIVLLMEGTPFALIAPVTLFSLLQSPEDYYQRSVSATLIRWIRYMFSFIALFAPSFYVAILTYHQEMVPTTLLLTIAKSREDIPFPAVVEAFLMEVMFEGLREAGIRLPKQVGAAVSIVGALVIGQAATASGLVSSPMVMVVAITGIASFMIPQYQTSIVYRILRFPLMLLSGIQGLVGLTLGVIIIVIHLCQLRSFGEPYLSPLAPQHRKSWKDVLLRAPERKMETRPQLKQSRNPVRQSNPRGGRS</sequence>
<name>F8F9F0_PAEMK</name>
<dbReference type="PANTHER" id="PTHR22550:SF5">
    <property type="entry name" value="LEUCINE ZIPPER PROTEIN 4"/>
    <property type="match status" value="1"/>
</dbReference>
<feature type="transmembrane region" description="Helical" evidence="4">
    <location>
        <begin position="307"/>
        <end position="326"/>
    </location>
</feature>
<keyword evidence="4" id="KW-0812">Transmembrane</keyword>
<evidence type="ECO:0000256" key="1">
    <source>
        <dbReference type="ARBA" id="ARBA00005278"/>
    </source>
</evidence>
<evidence type="ECO:0000256" key="2">
    <source>
        <dbReference type="ARBA" id="ARBA00023136"/>
    </source>
</evidence>
<reference evidence="6" key="1">
    <citation type="submission" date="2011-06" db="EMBL/GenBank/DDBJ databases">
        <title>Complete genome sequence of Paenibacillus mucilaginosus KNP414.</title>
        <authorList>
            <person name="Wang J."/>
            <person name="Hu S."/>
            <person name="Hu X."/>
            <person name="Zhang B."/>
            <person name="Dong D."/>
            <person name="Zhang S."/>
            <person name="Zhao K."/>
            <person name="Wu D."/>
        </authorList>
    </citation>
    <scope>NUCLEOTIDE SEQUENCE [LARGE SCALE GENOMIC DNA]</scope>
    <source>
        <strain evidence="6">KNP414</strain>
    </source>
</reference>
<feature type="region of interest" description="Disordered" evidence="3">
    <location>
        <begin position="484"/>
        <end position="511"/>
    </location>
</feature>
<feature type="transmembrane region" description="Helical" evidence="4">
    <location>
        <begin position="401"/>
        <end position="419"/>
    </location>
</feature>
<dbReference type="Proteomes" id="UP000006620">
    <property type="component" value="Chromosome"/>
</dbReference>
<accession>F8F9F0</accession>
<feature type="transmembrane region" description="Helical" evidence="4">
    <location>
        <begin position="376"/>
        <end position="395"/>
    </location>
</feature>
<feature type="compositionally biased region" description="Polar residues" evidence="3">
    <location>
        <begin position="493"/>
        <end position="511"/>
    </location>
</feature>
<dbReference type="GO" id="GO:0009847">
    <property type="term" value="P:spore germination"/>
    <property type="evidence" value="ECO:0007669"/>
    <property type="project" value="InterPro"/>
</dbReference>
<dbReference type="AlphaFoldDB" id="F8F9F0"/>
<dbReference type="InterPro" id="IPR050768">
    <property type="entry name" value="UPF0353/GerABKA_families"/>
</dbReference>
<dbReference type="HOGENOM" id="CLU_021639_4_1_9"/>
<dbReference type="PIRSF" id="PIRSF005690">
    <property type="entry name" value="GerBA"/>
    <property type="match status" value="1"/>
</dbReference>
<evidence type="ECO:0000256" key="4">
    <source>
        <dbReference type="SAM" id="Phobius"/>
    </source>
</evidence>
<dbReference type="RefSeq" id="WP_013918792.1">
    <property type="nucleotide sequence ID" value="NC_015690.1"/>
</dbReference>
<organism evidence="5 6">
    <name type="scientific">Paenibacillus mucilaginosus (strain KNP414)</name>
    <dbReference type="NCBI Taxonomy" id="1036673"/>
    <lineage>
        <taxon>Bacteria</taxon>
        <taxon>Bacillati</taxon>
        <taxon>Bacillota</taxon>
        <taxon>Bacilli</taxon>
        <taxon>Bacillales</taxon>
        <taxon>Paenibacillaceae</taxon>
        <taxon>Paenibacillus</taxon>
    </lineage>
</organism>
<reference evidence="5 6" key="2">
    <citation type="journal article" date="2013" name="Genome Announc.">
        <title>Genome Sequence of Growth-Improving Paenibacillus mucilaginosus Strain KNP414.</title>
        <authorList>
            <person name="Lu J.J."/>
            <person name="Wang J.F."/>
            <person name="Hu X.F."/>
        </authorList>
    </citation>
    <scope>NUCLEOTIDE SEQUENCE [LARGE SCALE GENOMIC DNA]</scope>
    <source>
        <strain evidence="5 6">KNP414</strain>
    </source>
</reference>
<evidence type="ECO:0000313" key="6">
    <source>
        <dbReference type="Proteomes" id="UP000006620"/>
    </source>
</evidence>
<dbReference type="EMBL" id="CP002869">
    <property type="protein sequence ID" value="AEI43639.1"/>
    <property type="molecule type" value="Genomic_DNA"/>
</dbReference>
<keyword evidence="2 4" id="KW-0472">Membrane</keyword>
<dbReference type="KEGG" id="pms:KNP414_05115"/>